<dbReference type="Gene3D" id="3.40.50.2000">
    <property type="entry name" value="Glycogen Phosphorylase B"/>
    <property type="match status" value="2"/>
</dbReference>
<dbReference type="InterPro" id="IPR002201">
    <property type="entry name" value="Glyco_trans_9"/>
</dbReference>
<organism evidence="3 4">
    <name type="scientific">Burkholderia gladioli</name>
    <name type="common">Pseudomonas marginata</name>
    <name type="synonym">Phytomonas marginata</name>
    <dbReference type="NCBI Taxonomy" id="28095"/>
    <lineage>
        <taxon>Bacteria</taxon>
        <taxon>Pseudomonadati</taxon>
        <taxon>Pseudomonadota</taxon>
        <taxon>Betaproteobacteria</taxon>
        <taxon>Burkholderiales</taxon>
        <taxon>Burkholderiaceae</taxon>
        <taxon>Burkholderia</taxon>
    </lineage>
</organism>
<dbReference type="Pfam" id="PF01075">
    <property type="entry name" value="Glyco_transf_9"/>
    <property type="match status" value="1"/>
</dbReference>
<keyword evidence="1" id="KW-0328">Glycosyltransferase</keyword>
<accession>A0A2A7SHH8</accession>
<evidence type="ECO:0000256" key="2">
    <source>
        <dbReference type="ARBA" id="ARBA00022679"/>
    </source>
</evidence>
<dbReference type="RefSeq" id="WP_098152840.1">
    <property type="nucleotide sequence ID" value="NZ_CADEZA010000006.1"/>
</dbReference>
<dbReference type="GO" id="GO:0009244">
    <property type="term" value="P:lipopolysaccharide core region biosynthetic process"/>
    <property type="evidence" value="ECO:0007669"/>
    <property type="project" value="TreeGrafter"/>
</dbReference>
<dbReference type="GO" id="GO:0005829">
    <property type="term" value="C:cytosol"/>
    <property type="evidence" value="ECO:0007669"/>
    <property type="project" value="TreeGrafter"/>
</dbReference>
<evidence type="ECO:0000313" key="3">
    <source>
        <dbReference type="EMBL" id="PEH42976.1"/>
    </source>
</evidence>
<sequence>MSQPPLSITSRRAPRRIAVFRALQLGDMLCAVPALRALRAAEPDAHITLVGLPWAADFAARFAAYLDDFIPFPGAQGLIEQPIDTRAVDGFYAACHAREFDLAIQLHGSGPQSNQVVARLGARRTAGFVPRAGQRSPLDHAFAWPTDRPEPLRYLALMASLGYPARGEHLEFPLDAADHALARKSSEAHGLRAGRYLVVHPGARLASRRWPVARFAAAARALADEGLQVVLTGTPGEAALAREFAAAFAGPHVDLVGRTSLGGLAALIAGARLLVCNDTGVSHAAAALGTPSVVVACGSEVARWAPTDTARHRVLADHPACRPCMFEVCPYGHECAMAIEPDAVVEAARALAMPESRHVR</sequence>
<reference evidence="4" key="1">
    <citation type="submission" date="2017-09" db="EMBL/GenBank/DDBJ databases">
        <title>FDA dAtabase for Regulatory Grade micrObial Sequences (FDA-ARGOS): Supporting development and validation of Infectious Disease Dx tests.</title>
        <authorList>
            <person name="Minogue T."/>
            <person name="Wolcott M."/>
            <person name="Wasieloski L."/>
            <person name="Aguilar W."/>
            <person name="Moore D."/>
            <person name="Tallon L."/>
            <person name="Sadzewicz L."/>
            <person name="Ott S."/>
            <person name="Zhao X."/>
            <person name="Nagaraj S."/>
            <person name="Vavikolanu K."/>
            <person name="Aluvathingal J."/>
            <person name="Nadendla S."/>
            <person name="Sichtig H."/>
        </authorList>
    </citation>
    <scope>NUCLEOTIDE SEQUENCE [LARGE SCALE GENOMIC DNA]</scope>
    <source>
        <strain evidence="4">FDAARGOS_390</strain>
    </source>
</reference>
<dbReference type="EMBL" id="PDDY01000001">
    <property type="protein sequence ID" value="PEH42976.1"/>
    <property type="molecule type" value="Genomic_DNA"/>
</dbReference>
<dbReference type="GO" id="GO:0008713">
    <property type="term" value="F:ADP-heptose-lipopolysaccharide heptosyltransferase activity"/>
    <property type="evidence" value="ECO:0007669"/>
    <property type="project" value="TreeGrafter"/>
</dbReference>
<gene>
    <name evidence="3" type="ORF">CRM94_12895</name>
</gene>
<dbReference type="AlphaFoldDB" id="A0A2A7SHH8"/>
<dbReference type="CDD" id="cd03789">
    <property type="entry name" value="GT9_LPS_heptosyltransferase"/>
    <property type="match status" value="1"/>
</dbReference>
<proteinExistence type="predicted"/>
<dbReference type="PANTHER" id="PTHR30160">
    <property type="entry name" value="TETRAACYLDISACCHARIDE 4'-KINASE-RELATED"/>
    <property type="match status" value="1"/>
</dbReference>
<dbReference type="SUPFAM" id="SSF53756">
    <property type="entry name" value="UDP-Glycosyltransferase/glycogen phosphorylase"/>
    <property type="match status" value="1"/>
</dbReference>
<protein>
    <submittedName>
        <fullName evidence="3">LPS biosynthesis glycosyltransferase</fullName>
    </submittedName>
</protein>
<comment type="caution">
    <text evidence="3">The sequence shown here is derived from an EMBL/GenBank/DDBJ whole genome shotgun (WGS) entry which is preliminary data.</text>
</comment>
<dbReference type="InterPro" id="IPR051199">
    <property type="entry name" value="LPS_LOS_Heptosyltrfase"/>
</dbReference>
<evidence type="ECO:0000313" key="4">
    <source>
        <dbReference type="Proteomes" id="UP000220629"/>
    </source>
</evidence>
<evidence type="ECO:0000256" key="1">
    <source>
        <dbReference type="ARBA" id="ARBA00022676"/>
    </source>
</evidence>
<keyword evidence="2 3" id="KW-0808">Transferase</keyword>
<dbReference type="Proteomes" id="UP000220629">
    <property type="component" value="Unassembled WGS sequence"/>
</dbReference>
<dbReference type="PANTHER" id="PTHR30160:SF1">
    <property type="entry name" value="LIPOPOLYSACCHARIDE 1,2-N-ACETYLGLUCOSAMINETRANSFERASE-RELATED"/>
    <property type="match status" value="1"/>
</dbReference>
<name>A0A2A7SHH8_BURGA</name>